<dbReference type="Pfam" id="PF03713">
    <property type="entry name" value="DUF305"/>
    <property type="match status" value="1"/>
</dbReference>
<dbReference type="Proteomes" id="UP000179467">
    <property type="component" value="Unassembled WGS sequence"/>
</dbReference>
<dbReference type="InterPro" id="IPR012347">
    <property type="entry name" value="Ferritin-like"/>
</dbReference>
<evidence type="ECO:0000259" key="1">
    <source>
        <dbReference type="Pfam" id="PF03713"/>
    </source>
</evidence>
<evidence type="ECO:0000313" key="2">
    <source>
        <dbReference type="EMBL" id="OHT18849.1"/>
    </source>
</evidence>
<dbReference type="AlphaFoldDB" id="A0A1S1H9J4"/>
<comment type="caution">
    <text evidence="2">The sequence shown here is derived from an EMBL/GenBank/DDBJ whole genome shotgun (WGS) entry which is preliminary data.</text>
</comment>
<protein>
    <recommendedName>
        <fullName evidence="1">DUF305 domain-containing protein</fullName>
    </recommendedName>
</protein>
<proteinExistence type="predicted"/>
<sequence>MSDPDPDPTDPTRTIRRSLTRHLVTANPQPPADCADRAFAEAMIAHYEDSIATARLLRETRADALFAWLAEAIIASHERDLDMLRRWLESCDG</sequence>
<reference evidence="2 3" key="1">
    <citation type="submission" date="2016-09" db="EMBL/GenBank/DDBJ databases">
        <title>Metabolic pathway, cell adaptation mechanisms and a novel monoxygenase revealed through proteogenomic-transcription analysis of a Sphingomonas haloaromaticamans strain degrading the fungicide ortho-phenylphenol.</title>
        <authorList>
            <person name="Perruchon C."/>
            <person name="Papadopoulou E.S."/>
            <person name="Rousidou C."/>
            <person name="Vasileiadis S."/>
            <person name="Tanou G."/>
            <person name="Amoutzias G."/>
            <person name="Molassiotis A."/>
            <person name="Karpouzas D.G."/>
        </authorList>
    </citation>
    <scope>NUCLEOTIDE SEQUENCE [LARGE SCALE GENOMIC DNA]</scope>
    <source>
        <strain evidence="2 3">P3</strain>
    </source>
</reference>
<evidence type="ECO:0000313" key="3">
    <source>
        <dbReference type="Proteomes" id="UP000179467"/>
    </source>
</evidence>
<gene>
    <name evidence="2" type="ORF">BHE75_00828</name>
</gene>
<dbReference type="EMBL" id="MIPT01000001">
    <property type="protein sequence ID" value="OHT18849.1"/>
    <property type="molecule type" value="Genomic_DNA"/>
</dbReference>
<dbReference type="InterPro" id="IPR005183">
    <property type="entry name" value="DUF305_CopM-like"/>
</dbReference>
<feature type="domain" description="DUF305" evidence="1">
    <location>
        <begin position="36"/>
        <end position="91"/>
    </location>
</feature>
<dbReference type="Gene3D" id="1.20.1260.10">
    <property type="match status" value="1"/>
</dbReference>
<dbReference type="RefSeq" id="WP_070932604.1">
    <property type="nucleotide sequence ID" value="NZ_MIPT01000001.1"/>
</dbReference>
<name>A0A1S1H9J4_9SPHN</name>
<accession>A0A1S1H9J4</accession>
<keyword evidence="3" id="KW-1185">Reference proteome</keyword>
<organism evidence="2 3">
    <name type="scientific">Edaphosphingomonas haloaromaticamans</name>
    <dbReference type="NCBI Taxonomy" id="653954"/>
    <lineage>
        <taxon>Bacteria</taxon>
        <taxon>Pseudomonadati</taxon>
        <taxon>Pseudomonadota</taxon>
        <taxon>Alphaproteobacteria</taxon>
        <taxon>Sphingomonadales</taxon>
        <taxon>Rhizorhabdaceae</taxon>
        <taxon>Edaphosphingomonas</taxon>
    </lineage>
</organism>